<accession>A0A9W9H834</accession>
<dbReference type="EMBL" id="JAPZBO010000005">
    <property type="protein sequence ID" value="KAJ5315603.1"/>
    <property type="molecule type" value="Genomic_DNA"/>
</dbReference>
<keyword evidence="3" id="KW-1185">Reference proteome</keyword>
<reference evidence="2" key="1">
    <citation type="submission" date="2022-12" db="EMBL/GenBank/DDBJ databases">
        <authorList>
            <person name="Petersen C."/>
        </authorList>
    </citation>
    <scope>NUCLEOTIDE SEQUENCE</scope>
    <source>
        <strain evidence="2">IBT 21472</strain>
    </source>
</reference>
<dbReference type="InterPro" id="IPR052565">
    <property type="entry name" value="Glutaredoxin-like_YDR286C"/>
</dbReference>
<name>A0A9W9H834_9EURO</name>
<dbReference type="Proteomes" id="UP001147746">
    <property type="component" value="Unassembled WGS sequence"/>
</dbReference>
<comment type="caution">
    <text evidence="2">The sequence shown here is derived from an EMBL/GenBank/DDBJ whole genome shotgun (WGS) entry which is preliminary data.</text>
</comment>
<keyword evidence="1" id="KW-0249">Electron transport</keyword>
<dbReference type="AlphaFoldDB" id="A0A9W9H834"/>
<evidence type="ECO:0000256" key="1">
    <source>
        <dbReference type="RuleBase" id="RU363082"/>
    </source>
</evidence>
<reference evidence="2" key="2">
    <citation type="journal article" date="2023" name="IMA Fungus">
        <title>Comparative genomic study of the Penicillium genus elucidates a diverse pangenome and 15 lateral gene transfer events.</title>
        <authorList>
            <person name="Petersen C."/>
            <person name="Sorensen T."/>
            <person name="Nielsen M.R."/>
            <person name="Sondergaard T.E."/>
            <person name="Sorensen J.L."/>
            <person name="Fitzpatrick D.A."/>
            <person name="Frisvad J.C."/>
            <person name="Nielsen K.L."/>
        </authorList>
    </citation>
    <scope>NUCLEOTIDE SEQUENCE</scope>
    <source>
        <strain evidence="2">IBT 21472</strain>
    </source>
</reference>
<organism evidence="2 3">
    <name type="scientific">Penicillium atrosanguineum</name>
    <dbReference type="NCBI Taxonomy" id="1132637"/>
    <lineage>
        <taxon>Eukaryota</taxon>
        <taxon>Fungi</taxon>
        <taxon>Dikarya</taxon>
        <taxon>Ascomycota</taxon>
        <taxon>Pezizomycotina</taxon>
        <taxon>Eurotiomycetes</taxon>
        <taxon>Eurotiomycetidae</taxon>
        <taxon>Eurotiales</taxon>
        <taxon>Aspergillaceae</taxon>
        <taxon>Penicillium</taxon>
    </lineage>
</organism>
<dbReference type="OrthoDB" id="429967at2759"/>
<dbReference type="PANTHER" id="PTHR33558:SF1">
    <property type="entry name" value="GLUTAREDOXIN-LIKE PROTEIN C5ORF63 HOMOLOG"/>
    <property type="match status" value="1"/>
</dbReference>
<dbReference type="PANTHER" id="PTHR33558">
    <property type="entry name" value="GLUTAREDOXIN-LIKE PROTEIN C5ORF63 HOMOLOG"/>
    <property type="match status" value="1"/>
</dbReference>
<dbReference type="Gene3D" id="3.40.30.10">
    <property type="entry name" value="Glutaredoxin"/>
    <property type="match status" value="1"/>
</dbReference>
<dbReference type="InterPro" id="IPR008554">
    <property type="entry name" value="Glutaredoxin-like"/>
</dbReference>
<comment type="similarity">
    <text evidence="1">Belongs to the glutaredoxin family.</text>
</comment>
<evidence type="ECO:0000313" key="2">
    <source>
        <dbReference type="EMBL" id="KAJ5315603.1"/>
    </source>
</evidence>
<keyword evidence="1" id="KW-0813">Transport</keyword>
<dbReference type="InterPro" id="IPR036249">
    <property type="entry name" value="Thioredoxin-like_sf"/>
</dbReference>
<dbReference type="Pfam" id="PF05768">
    <property type="entry name" value="Glrx-like"/>
    <property type="match status" value="1"/>
</dbReference>
<gene>
    <name evidence="2" type="ORF">N7476_005910</name>
</gene>
<proteinExistence type="inferred from homology"/>
<evidence type="ECO:0000313" key="3">
    <source>
        <dbReference type="Proteomes" id="UP001147746"/>
    </source>
</evidence>
<sequence>MFPTRTLFGQARLTLFTRVGCGLCDNAKKTVVQLNKRRPFEYIETYVDEPENKKWKDVYDFDVPVLHIQSVKEGLPMEATLSDARKLFHRMTEQEVEQLVDEAEK</sequence>
<dbReference type="SUPFAM" id="SSF52833">
    <property type="entry name" value="Thioredoxin-like"/>
    <property type="match status" value="1"/>
</dbReference>
<protein>
    <recommendedName>
        <fullName evidence="1">Glutaredoxin-like protein</fullName>
    </recommendedName>
</protein>